<comment type="catalytic activity">
    <reaction evidence="10">
        <text>L-tyrosine + O2 = L-dopaquinone + H2O</text>
        <dbReference type="Rhea" id="RHEA:18117"/>
        <dbReference type="ChEBI" id="CHEBI:15377"/>
        <dbReference type="ChEBI" id="CHEBI:15379"/>
        <dbReference type="ChEBI" id="CHEBI:57924"/>
        <dbReference type="ChEBI" id="CHEBI:58315"/>
        <dbReference type="EC" id="1.14.18.1"/>
    </reaction>
</comment>
<keyword evidence="5" id="KW-0560">Oxidoreductase</keyword>
<evidence type="ECO:0000313" key="12">
    <source>
        <dbReference type="EMBL" id="TQN66337.1"/>
    </source>
</evidence>
<dbReference type="Gene3D" id="1.10.1280.10">
    <property type="entry name" value="Di-copper center containing domain from catechol oxidase"/>
    <property type="match status" value="1"/>
</dbReference>
<comment type="catalytic activity">
    <reaction evidence="9">
        <text>2 L-dopa + O2 = 2 L-dopaquinone + 2 H2O</text>
        <dbReference type="Rhea" id="RHEA:34287"/>
        <dbReference type="ChEBI" id="CHEBI:15377"/>
        <dbReference type="ChEBI" id="CHEBI:15379"/>
        <dbReference type="ChEBI" id="CHEBI:57504"/>
        <dbReference type="ChEBI" id="CHEBI:57924"/>
        <dbReference type="EC" id="1.14.18.1"/>
    </reaction>
</comment>
<dbReference type="SUPFAM" id="SSF48056">
    <property type="entry name" value="Di-copper centre-containing domain"/>
    <property type="match status" value="1"/>
</dbReference>
<dbReference type="Proteomes" id="UP000326340">
    <property type="component" value="Unassembled WGS sequence"/>
</dbReference>
<evidence type="ECO:0000256" key="8">
    <source>
        <dbReference type="ARBA" id="ARBA00023101"/>
    </source>
</evidence>
<evidence type="ECO:0000256" key="7">
    <source>
        <dbReference type="ARBA" id="ARBA00023033"/>
    </source>
</evidence>
<keyword evidence="7" id="KW-0503">Monooxygenase</keyword>
<keyword evidence="4" id="KW-0479">Metal-binding</keyword>
<organism evidence="12 13">
    <name type="scientific">Colletotrichum shisoi</name>
    <dbReference type="NCBI Taxonomy" id="2078593"/>
    <lineage>
        <taxon>Eukaryota</taxon>
        <taxon>Fungi</taxon>
        <taxon>Dikarya</taxon>
        <taxon>Ascomycota</taxon>
        <taxon>Pezizomycotina</taxon>
        <taxon>Sordariomycetes</taxon>
        <taxon>Hypocreomycetidae</taxon>
        <taxon>Glomerellales</taxon>
        <taxon>Glomerellaceae</taxon>
        <taxon>Colletotrichum</taxon>
        <taxon>Colletotrichum destructivum species complex</taxon>
    </lineage>
</organism>
<evidence type="ECO:0000256" key="2">
    <source>
        <dbReference type="ARBA" id="ARBA00009928"/>
    </source>
</evidence>
<dbReference type="InterPro" id="IPR041640">
    <property type="entry name" value="Tyrosinase_C"/>
</dbReference>
<keyword evidence="8" id="KW-0470">Melanin biosynthesis</keyword>
<keyword evidence="13" id="KW-1185">Reference proteome</keyword>
<evidence type="ECO:0000256" key="5">
    <source>
        <dbReference type="ARBA" id="ARBA00023002"/>
    </source>
</evidence>
<reference evidence="12 13" key="1">
    <citation type="journal article" date="2019" name="Sci. Rep.">
        <title>Colletotrichum shisoi sp. nov., an anthracnose pathogen of Perilla frutescens in Japan: molecular phylogenetic, morphological and genomic evidence.</title>
        <authorList>
            <person name="Gan P."/>
            <person name="Tsushima A."/>
            <person name="Hiroyama R."/>
            <person name="Narusaka M."/>
            <person name="Takano Y."/>
            <person name="Narusaka Y."/>
            <person name="Kawaradani M."/>
            <person name="Damm U."/>
            <person name="Shirasu K."/>
        </authorList>
    </citation>
    <scope>NUCLEOTIDE SEQUENCE [LARGE SCALE GENOMIC DNA]</scope>
    <source>
        <strain evidence="12 13">PG-2018a</strain>
    </source>
</reference>
<comment type="cofactor">
    <cofactor evidence="1">
        <name>Cu(2+)</name>
        <dbReference type="ChEBI" id="CHEBI:29036"/>
    </cofactor>
</comment>
<evidence type="ECO:0000256" key="4">
    <source>
        <dbReference type="ARBA" id="ARBA00022723"/>
    </source>
</evidence>
<dbReference type="OrthoDB" id="1658288at2759"/>
<gene>
    <name evidence="12" type="primary">Tyr1-2</name>
    <name evidence="12" type="ORF">CSHISOI_09105</name>
</gene>
<proteinExistence type="inferred from homology"/>
<evidence type="ECO:0000313" key="13">
    <source>
        <dbReference type="Proteomes" id="UP000326340"/>
    </source>
</evidence>
<dbReference type="PANTHER" id="PTHR11474:SF76">
    <property type="entry name" value="SHKT DOMAIN-CONTAINING PROTEIN"/>
    <property type="match status" value="1"/>
</dbReference>
<comment type="similarity">
    <text evidence="2">Belongs to the tyrosinase family.</text>
</comment>
<evidence type="ECO:0000256" key="6">
    <source>
        <dbReference type="ARBA" id="ARBA00023008"/>
    </source>
</evidence>
<dbReference type="InterPro" id="IPR002227">
    <property type="entry name" value="Tyrosinase_Cu-bd"/>
</dbReference>
<dbReference type="Pfam" id="PF00264">
    <property type="entry name" value="Tyrosinase"/>
    <property type="match status" value="1"/>
</dbReference>
<dbReference type="Pfam" id="PF18132">
    <property type="entry name" value="Tyrosinase_C"/>
    <property type="match status" value="1"/>
</dbReference>
<dbReference type="AlphaFoldDB" id="A0A5Q4BI07"/>
<dbReference type="GO" id="GO:0042438">
    <property type="term" value="P:melanin biosynthetic process"/>
    <property type="evidence" value="ECO:0007669"/>
    <property type="project" value="UniProtKB-KW"/>
</dbReference>
<evidence type="ECO:0000256" key="1">
    <source>
        <dbReference type="ARBA" id="ARBA00001973"/>
    </source>
</evidence>
<dbReference type="GO" id="GO:0004503">
    <property type="term" value="F:tyrosinase activity"/>
    <property type="evidence" value="ECO:0007669"/>
    <property type="project" value="UniProtKB-EC"/>
</dbReference>
<name>A0A5Q4BI07_9PEZI</name>
<dbReference type="PANTHER" id="PTHR11474">
    <property type="entry name" value="TYROSINASE FAMILY MEMBER"/>
    <property type="match status" value="1"/>
</dbReference>
<accession>A0A5Q4BI07</accession>
<keyword evidence="6" id="KW-0186">Copper</keyword>
<dbReference type="EMBL" id="PUHP01001242">
    <property type="protein sequence ID" value="TQN66337.1"/>
    <property type="molecule type" value="Genomic_DNA"/>
</dbReference>
<evidence type="ECO:0000259" key="11">
    <source>
        <dbReference type="PROSITE" id="PS00498"/>
    </source>
</evidence>
<dbReference type="PROSITE" id="PS00498">
    <property type="entry name" value="TYROSINASE_2"/>
    <property type="match status" value="1"/>
</dbReference>
<comment type="caution">
    <text evidence="12">The sequence shown here is derived from an EMBL/GenBank/DDBJ whole genome shotgun (WGS) entry which is preliminary data.</text>
</comment>
<feature type="domain" description="Tyrosinase copper-binding" evidence="11">
    <location>
        <begin position="204"/>
        <end position="215"/>
    </location>
</feature>
<protein>
    <recommendedName>
        <fullName evidence="3">tyrosinase</fullName>
        <ecNumber evidence="3">1.14.18.1</ecNumber>
    </recommendedName>
</protein>
<dbReference type="InterPro" id="IPR008922">
    <property type="entry name" value="Di-copper_centre_dom_sf"/>
</dbReference>
<evidence type="ECO:0000256" key="3">
    <source>
        <dbReference type="ARBA" id="ARBA00011906"/>
    </source>
</evidence>
<dbReference type="InterPro" id="IPR050316">
    <property type="entry name" value="Tyrosinase/Hemocyanin"/>
</dbReference>
<dbReference type="GO" id="GO:0046872">
    <property type="term" value="F:metal ion binding"/>
    <property type="evidence" value="ECO:0007669"/>
    <property type="project" value="UniProtKB-KW"/>
</dbReference>
<dbReference type="EC" id="1.14.18.1" evidence="3"/>
<dbReference type="Gene3D" id="2.60.310.20">
    <property type="match status" value="1"/>
</dbReference>
<evidence type="ECO:0000256" key="9">
    <source>
        <dbReference type="ARBA" id="ARBA00048233"/>
    </source>
</evidence>
<evidence type="ECO:0000256" key="10">
    <source>
        <dbReference type="ARBA" id="ARBA00048881"/>
    </source>
</evidence>
<sequence length="548" mass="60727">MSSPTYPITGITAGGIQPRQELNAWVAQNTIQLSLFVQALCIFDSMDTNDQLSLLPNSTTRDLETLSSLELMNPRLRGLLSSQLRKTSGTSRWGVGNPIDGKLTPQEVSGVQHNDLVGEALKNPQFGIIGWTGAKGDIADQFATTADANQGPAVFLSLEMIHHDIHDFVGGLGYTRNPTVPDKTQSGTTYEYGHMTDLGFAAFDPIFWLHHSNVDHQLAIYQKLGFTPWWSGRNPNQDPTADAPIFPFHTDAKASHFNSSILENWENYGYTYDDFAPAPGSNTPISPADLKRAMTKKYSALRTMPRNVSGQKVAGLDNEFIINVLYNRFALGGRSYDIHFIVGAAANIPSSPTDYLSSPHHVGSIHTFSKNWSESSVTCENCKTQESGNPLLKGQVPVTLQLLQRAVNQDARWNGIQHLGEDHVVEYLKDNLHWRVVSVPGESIPVENLADLKVFFLKGKAIHPENPDDPSVYSEYKEKWEALLVCKGSRFMLSRVEGLARNVQSDIAWLNAAMTQLYKALRKLNSNRLGEADVTDLELEVVTIAEEY</sequence>